<comment type="caution">
    <text evidence="1">The sequence shown here is derived from an EMBL/GenBank/DDBJ whole genome shotgun (WGS) entry which is preliminary data.</text>
</comment>
<keyword evidence="2" id="KW-1185">Reference proteome</keyword>
<dbReference type="AlphaFoldDB" id="A0A1Y1Y5N0"/>
<sequence>MKQVHLESLLANSLLKDTCPTAESIDPGAISKFTSKHAFPKDMPTTDYVEYIPGNFPLVISASHGGYLDPAEFPERRKSPNASLLGDLHTQEIARLLVEYLGDMGKRPYLVICHLRRSKVDMNRRPGSLAYDNTKAAEVYFKYHARLSQACEEIQNLYGTGIYLDIHGQRHPQNWIELGYLLNSSELEHTDQELDSYAGPFSLSRLLARHPNTKIGELLRGDESFGGLLESLGYKTVPSPQHPSPSSEKYYRGGYCTYRYWKVGGLDTLQVELPASIRFDLGNRKKFIRDLAQVILGFGNRWYEWNRITSKI</sequence>
<name>A0A1Y1Y5N0_9FUNG</name>
<evidence type="ECO:0000313" key="1">
    <source>
        <dbReference type="EMBL" id="ORX93331.1"/>
    </source>
</evidence>
<evidence type="ECO:0000313" key="2">
    <source>
        <dbReference type="Proteomes" id="UP000193498"/>
    </source>
</evidence>
<evidence type="ECO:0008006" key="3">
    <source>
        <dbReference type="Google" id="ProtNLM"/>
    </source>
</evidence>
<proteinExistence type="predicted"/>
<dbReference type="InParanoid" id="A0A1Y1Y5N0"/>
<dbReference type="OrthoDB" id="71260at2759"/>
<organism evidence="1 2">
    <name type="scientific">Basidiobolus meristosporus CBS 931.73</name>
    <dbReference type="NCBI Taxonomy" id="1314790"/>
    <lineage>
        <taxon>Eukaryota</taxon>
        <taxon>Fungi</taxon>
        <taxon>Fungi incertae sedis</taxon>
        <taxon>Zoopagomycota</taxon>
        <taxon>Entomophthoromycotina</taxon>
        <taxon>Basidiobolomycetes</taxon>
        <taxon>Basidiobolales</taxon>
        <taxon>Basidiobolaceae</taxon>
        <taxon>Basidiobolus</taxon>
    </lineage>
</organism>
<dbReference type="SUPFAM" id="SSF53187">
    <property type="entry name" value="Zn-dependent exopeptidases"/>
    <property type="match status" value="1"/>
</dbReference>
<accession>A0A1Y1Y5N0</accession>
<reference evidence="1 2" key="1">
    <citation type="submission" date="2016-07" db="EMBL/GenBank/DDBJ databases">
        <title>Pervasive Adenine N6-methylation of Active Genes in Fungi.</title>
        <authorList>
            <consortium name="DOE Joint Genome Institute"/>
            <person name="Mondo S.J."/>
            <person name="Dannebaum R.O."/>
            <person name="Kuo R.C."/>
            <person name="Labutti K."/>
            <person name="Haridas S."/>
            <person name="Kuo A."/>
            <person name="Salamov A."/>
            <person name="Ahrendt S.R."/>
            <person name="Lipzen A."/>
            <person name="Sullivan W."/>
            <person name="Andreopoulos W.B."/>
            <person name="Clum A."/>
            <person name="Lindquist E."/>
            <person name="Daum C."/>
            <person name="Ramamoorthy G.K."/>
            <person name="Gryganskyi A."/>
            <person name="Culley D."/>
            <person name="Magnuson J.K."/>
            <person name="James T.Y."/>
            <person name="O'Malley M.A."/>
            <person name="Stajich J.E."/>
            <person name="Spatafora J.W."/>
            <person name="Visel A."/>
            <person name="Grigoriev I.V."/>
        </authorList>
    </citation>
    <scope>NUCLEOTIDE SEQUENCE [LARGE SCALE GENOMIC DNA]</scope>
    <source>
        <strain evidence="1 2">CBS 931.73</strain>
    </source>
</reference>
<dbReference type="EMBL" id="MCFE01000239">
    <property type="protein sequence ID" value="ORX93331.1"/>
    <property type="molecule type" value="Genomic_DNA"/>
</dbReference>
<dbReference type="Proteomes" id="UP000193498">
    <property type="component" value="Unassembled WGS sequence"/>
</dbReference>
<dbReference type="Gene3D" id="3.40.630.40">
    <property type="entry name" value="Zn-dependent exopeptidases"/>
    <property type="match status" value="1"/>
</dbReference>
<protein>
    <recommendedName>
        <fullName evidence="3">N-formylglutamate amidohydrolase</fullName>
    </recommendedName>
</protein>
<gene>
    <name evidence="1" type="ORF">K493DRAFT_302750</name>
</gene>